<feature type="transmembrane region" description="Helical" evidence="6">
    <location>
        <begin position="617"/>
        <end position="639"/>
    </location>
</feature>
<protein>
    <submittedName>
        <fullName evidence="9">Uncharacterized protein</fullName>
    </submittedName>
</protein>
<dbReference type="Pfam" id="PF04547">
    <property type="entry name" value="Anoctamin"/>
    <property type="match status" value="1"/>
</dbReference>
<evidence type="ECO:0000256" key="2">
    <source>
        <dbReference type="ARBA" id="ARBA00022692"/>
    </source>
</evidence>
<evidence type="ECO:0000259" key="8">
    <source>
        <dbReference type="Pfam" id="PF20877"/>
    </source>
</evidence>
<sequence length="746" mass="84644">MTSLEKLVGSTGDGDNRNFGQTDLSPRRRSYSVDFVIHQLIPAQERTEAEAAFIQLIETLTKVGLATEVRAGSDNSLLIFTKIASWDFLAQQVYRSRLQDWLNGLRSSAPEREIRRALEDEPVTEAERSRIVYLLITKPQNDGGAGITPGNGQWRYIQSILPLHDHNFNKAWIKKWGQKYLLNQDDLNEIRDKFGEGVAFYFAFVQSYFRFLLFPSAFGLFAWLFLGKFSYFYALVNCLWSVVFFEFWKQKEVDMAVQWGVRGASQVQLPRPEFKWEYEAEDPVTGEPIKVYSPMKRIKTQLLQIPFALACIVVLGGVVVTCNSLEVYINEMYDGGGKAVLGLIPTILLSSLIPAFSAVLMKGAEVLTQWENYQNVDAYNAALIQKQFVLNFMTSYMALLFTLFVYIPFGEILIPFLNFWHSTAQVVSFNEKPLPAKEFKINPARISGQMFYLTITAQIVSLLTQVVVPYVKRQVFAEAKKLSSKDTTPAVQDRPEEAEFLKRVRKECELEVYDVSTDYRQMVIQFGHLSMFSSAWPLAACCFLVNNWVELRSDAVKIAIGSQRPIPFRADTIGPWLTALGFLSWLGSVSSAAIVFLCGGSTDHERGTMSHISAWGVLSSVFLAEHFYFLVQMAVRYFMSKFESYGRQKERKERFLIKKRYLEETLGQGVAEQAATPGLTHGEKITREALEEQEREASIKGHASPEDLFWQRQRGVQETITVGRSMIEKAVTEKGAAKPAQPSPRA</sequence>
<feature type="transmembrane region" description="Helical" evidence="6">
    <location>
        <begin position="340"/>
        <end position="361"/>
    </location>
</feature>
<feature type="transmembrane region" description="Helical" evidence="6">
    <location>
        <begin position="302"/>
        <end position="320"/>
    </location>
</feature>
<feature type="domain" description="Anoctamin alpha-beta plait" evidence="8">
    <location>
        <begin position="33"/>
        <end position="157"/>
    </location>
</feature>
<keyword evidence="3 6" id="KW-1133">Transmembrane helix</keyword>
<evidence type="ECO:0000256" key="3">
    <source>
        <dbReference type="ARBA" id="ARBA00022989"/>
    </source>
</evidence>
<evidence type="ECO:0000256" key="1">
    <source>
        <dbReference type="ARBA" id="ARBA00004141"/>
    </source>
</evidence>
<dbReference type="InterPro" id="IPR049452">
    <property type="entry name" value="Anoctamin_TM"/>
</dbReference>
<dbReference type="EMBL" id="CABFNQ020000444">
    <property type="protein sequence ID" value="CAH0015398.1"/>
    <property type="molecule type" value="Genomic_DNA"/>
</dbReference>
<comment type="subcellular location">
    <subcellularLocation>
        <location evidence="1">Membrane</location>
        <topology evidence="1">Multi-pass membrane protein</topology>
    </subcellularLocation>
</comment>
<dbReference type="Proteomes" id="UP000696573">
    <property type="component" value="Unassembled WGS sequence"/>
</dbReference>
<proteinExistence type="predicted"/>
<accession>A0A9N9YF48</accession>
<evidence type="ECO:0000256" key="5">
    <source>
        <dbReference type="SAM" id="MobiDB-lite"/>
    </source>
</evidence>
<dbReference type="GO" id="GO:0005254">
    <property type="term" value="F:chloride channel activity"/>
    <property type="evidence" value="ECO:0007669"/>
    <property type="project" value="TreeGrafter"/>
</dbReference>
<dbReference type="PANTHER" id="PTHR12308:SF73">
    <property type="entry name" value="ANOCTAMIN"/>
    <property type="match status" value="1"/>
</dbReference>
<evidence type="ECO:0000313" key="9">
    <source>
        <dbReference type="EMBL" id="CAH0015398.1"/>
    </source>
</evidence>
<dbReference type="GO" id="GO:0016020">
    <property type="term" value="C:membrane"/>
    <property type="evidence" value="ECO:0007669"/>
    <property type="project" value="UniProtKB-SubCell"/>
</dbReference>
<dbReference type="GO" id="GO:0032541">
    <property type="term" value="C:cortical endoplasmic reticulum"/>
    <property type="evidence" value="ECO:0007669"/>
    <property type="project" value="TreeGrafter"/>
</dbReference>
<dbReference type="OrthoDB" id="296386at2759"/>
<feature type="transmembrane region" description="Helical" evidence="6">
    <location>
        <begin position="388"/>
        <end position="409"/>
    </location>
</feature>
<reference evidence="9" key="1">
    <citation type="submission" date="2021-10" db="EMBL/GenBank/DDBJ databases">
        <authorList>
            <person name="Piombo E."/>
        </authorList>
    </citation>
    <scope>NUCLEOTIDE SEQUENCE</scope>
</reference>
<dbReference type="AlphaFoldDB" id="A0A9N9YF48"/>
<keyword evidence="4 6" id="KW-0472">Membrane</keyword>
<organism evidence="9 10">
    <name type="scientific">Clonostachys rhizophaga</name>
    <dbReference type="NCBI Taxonomy" id="160324"/>
    <lineage>
        <taxon>Eukaryota</taxon>
        <taxon>Fungi</taxon>
        <taxon>Dikarya</taxon>
        <taxon>Ascomycota</taxon>
        <taxon>Pezizomycotina</taxon>
        <taxon>Sordariomycetes</taxon>
        <taxon>Hypocreomycetidae</taxon>
        <taxon>Hypocreales</taxon>
        <taxon>Bionectriaceae</taxon>
        <taxon>Clonostachys</taxon>
    </lineage>
</organism>
<keyword evidence="2 6" id="KW-0812">Transmembrane</keyword>
<dbReference type="InterPro" id="IPR007632">
    <property type="entry name" value="Anoctamin"/>
</dbReference>
<feature type="transmembrane region" description="Helical" evidence="6">
    <location>
        <begin position="573"/>
        <end position="597"/>
    </location>
</feature>
<evidence type="ECO:0000256" key="6">
    <source>
        <dbReference type="SAM" id="Phobius"/>
    </source>
</evidence>
<dbReference type="Pfam" id="PF20877">
    <property type="entry name" value="Anoctamin_N"/>
    <property type="match status" value="1"/>
</dbReference>
<feature type="domain" description="Anoctamin transmembrane" evidence="7">
    <location>
        <begin position="190"/>
        <end position="653"/>
    </location>
</feature>
<feature type="transmembrane region" description="Helical" evidence="6">
    <location>
        <begin position="450"/>
        <end position="471"/>
    </location>
</feature>
<keyword evidence="10" id="KW-1185">Reference proteome</keyword>
<evidence type="ECO:0000256" key="4">
    <source>
        <dbReference type="ARBA" id="ARBA00023136"/>
    </source>
</evidence>
<gene>
    <name evidence="9" type="ORF">CRHIZ90672A_00001244</name>
</gene>
<dbReference type="PANTHER" id="PTHR12308">
    <property type="entry name" value="ANOCTAMIN"/>
    <property type="match status" value="1"/>
</dbReference>
<dbReference type="InterPro" id="IPR049456">
    <property type="entry name" value="Anoctamin_N_fung"/>
</dbReference>
<feature type="region of interest" description="Disordered" evidence="5">
    <location>
        <begin position="1"/>
        <end position="25"/>
    </location>
</feature>
<name>A0A9N9YF48_9HYPO</name>
<evidence type="ECO:0000313" key="10">
    <source>
        <dbReference type="Proteomes" id="UP000696573"/>
    </source>
</evidence>
<evidence type="ECO:0000259" key="7">
    <source>
        <dbReference type="Pfam" id="PF04547"/>
    </source>
</evidence>
<comment type="caution">
    <text evidence="9">The sequence shown here is derived from an EMBL/GenBank/DDBJ whole genome shotgun (WGS) entry which is preliminary data.</text>
</comment>